<name>A0A6G0WTY9_9STRA</name>
<gene>
    <name evidence="1" type="ORF">Ae201684_011548</name>
</gene>
<proteinExistence type="predicted"/>
<dbReference type="VEuPathDB" id="FungiDB:AeMF1_017441"/>
<dbReference type="EMBL" id="VJMJ01000147">
    <property type="protein sequence ID" value="KAF0730996.1"/>
    <property type="molecule type" value="Genomic_DNA"/>
</dbReference>
<dbReference type="GO" id="GO:0035091">
    <property type="term" value="F:phosphatidylinositol binding"/>
    <property type="evidence" value="ECO:0007669"/>
    <property type="project" value="InterPro"/>
</dbReference>
<dbReference type="InterPro" id="IPR036871">
    <property type="entry name" value="PX_dom_sf"/>
</dbReference>
<dbReference type="OrthoDB" id="59688at2759"/>
<evidence type="ECO:0000313" key="2">
    <source>
        <dbReference type="Proteomes" id="UP000481153"/>
    </source>
</evidence>
<dbReference type="SUPFAM" id="SSF64268">
    <property type="entry name" value="PX domain"/>
    <property type="match status" value="1"/>
</dbReference>
<organism evidence="1 2">
    <name type="scientific">Aphanomyces euteiches</name>
    <dbReference type="NCBI Taxonomy" id="100861"/>
    <lineage>
        <taxon>Eukaryota</taxon>
        <taxon>Sar</taxon>
        <taxon>Stramenopiles</taxon>
        <taxon>Oomycota</taxon>
        <taxon>Saprolegniomycetes</taxon>
        <taxon>Saprolegniales</taxon>
        <taxon>Verrucalvaceae</taxon>
        <taxon>Aphanomyces</taxon>
    </lineage>
</organism>
<comment type="caution">
    <text evidence="1">The sequence shown here is derived from an EMBL/GenBank/DDBJ whole genome shotgun (WGS) entry which is preliminary data.</text>
</comment>
<evidence type="ECO:0008006" key="3">
    <source>
        <dbReference type="Google" id="ProtNLM"/>
    </source>
</evidence>
<evidence type="ECO:0000313" key="1">
    <source>
        <dbReference type="EMBL" id="KAF0730996.1"/>
    </source>
</evidence>
<dbReference type="Gene3D" id="3.30.1520.10">
    <property type="entry name" value="Phox-like domain"/>
    <property type="match status" value="1"/>
</dbReference>
<accession>A0A6G0WTY9</accession>
<dbReference type="Proteomes" id="UP000481153">
    <property type="component" value="Unassembled WGS sequence"/>
</dbReference>
<reference evidence="1 2" key="1">
    <citation type="submission" date="2019-07" db="EMBL/GenBank/DDBJ databases">
        <title>Genomics analysis of Aphanomyces spp. identifies a new class of oomycete effector associated with host adaptation.</title>
        <authorList>
            <person name="Gaulin E."/>
        </authorList>
    </citation>
    <scope>NUCLEOTIDE SEQUENCE [LARGE SCALE GENOMIC DNA]</scope>
    <source>
        <strain evidence="1 2">ATCC 201684</strain>
    </source>
</reference>
<sequence>MSLLLLQTSVLGALHDGSHTTYVIQVSEHNGRGIATVRRRYSAYVDLRKYALRHLTSCACGTPCLLQPILRDVFIEMETDTFFVLNTDRLIQHRVASMHYFLQRLHNELAKAPPKLVIRSEAKGCKVTALIKSYIGALPSLYDKYYLQQ</sequence>
<dbReference type="AlphaFoldDB" id="A0A6G0WTY9"/>
<keyword evidence="2" id="KW-1185">Reference proteome</keyword>
<protein>
    <recommendedName>
        <fullName evidence="3">PX domain-containing protein</fullName>
    </recommendedName>
</protein>